<name>A0A9X2BA87_9SPHI</name>
<dbReference type="EMBL" id="JALJEJ010000001">
    <property type="protein sequence ID" value="MCJ8208532.1"/>
    <property type="molecule type" value="Genomic_DNA"/>
</dbReference>
<dbReference type="PANTHER" id="PTHR43861">
    <property type="entry name" value="TRANS-ACONITATE 2-METHYLTRANSFERASE-RELATED"/>
    <property type="match status" value="1"/>
</dbReference>
<dbReference type="GO" id="GO:0008168">
    <property type="term" value="F:methyltransferase activity"/>
    <property type="evidence" value="ECO:0007669"/>
    <property type="project" value="UniProtKB-KW"/>
</dbReference>
<protein>
    <submittedName>
        <fullName evidence="4">Class I SAM-dependent methyltransferase</fullName>
    </submittedName>
</protein>
<dbReference type="PANTHER" id="PTHR43861:SF1">
    <property type="entry name" value="TRANS-ACONITATE 2-METHYLTRANSFERASE"/>
    <property type="match status" value="1"/>
</dbReference>
<evidence type="ECO:0000256" key="1">
    <source>
        <dbReference type="ARBA" id="ARBA00022603"/>
    </source>
</evidence>
<evidence type="ECO:0000313" key="5">
    <source>
        <dbReference type="Proteomes" id="UP001139450"/>
    </source>
</evidence>
<accession>A0A9X2BA87</accession>
<dbReference type="CDD" id="cd02440">
    <property type="entry name" value="AdoMet_MTases"/>
    <property type="match status" value="1"/>
</dbReference>
<dbReference type="Pfam" id="PF13649">
    <property type="entry name" value="Methyltransf_25"/>
    <property type="match status" value="1"/>
</dbReference>
<dbReference type="GO" id="GO:0032259">
    <property type="term" value="P:methylation"/>
    <property type="evidence" value="ECO:0007669"/>
    <property type="project" value="UniProtKB-KW"/>
</dbReference>
<dbReference type="Gene3D" id="3.40.50.150">
    <property type="entry name" value="Vaccinia Virus protein VP39"/>
    <property type="match status" value="1"/>
</dbReference>
<dbReference type="InterPro" id="IPR029063">
    <property type="entry name" value="SAM-dependent_MTases_sf"/>
</dbReference>
<reference evidence="4" key="1">
    <citation type="submission" date="2022-04" db="EMBL/GenBank/DDBJ databases">
        <title>Mucilaginibacter sp. RS28 isolated from freshwater.</title>
        <authorList>
            <person name="Ko S.-R."/>
        </authorList>
    </citation>
    <scope>NUCLEOTIDE SEQUENCE</scope>
    <source>
        <strain evidence="4">RS28</strain>
    </source>
</reference>
<dbReference type="InterPro" id="IPR041698">
    <property type="entry name" value="Methyltransf_25"/>
</dbReference>
<evidence type="ECO:0000313" key="4">
    <source>
        <dbReference type="EMBL" id="MCJ8208532.1"/>
    </source>
</evidence>
<sequence length="239" mass="27920">MDLPTSGLSDYIHFMQTVEAFYDQLSSRYTELISRCVPRYTEIFYNLFYYIPDDLQPKRILDLGCGTGNLTEAALKHYPNAEIHALDISADILNECRKRFEGHNNIYYHQQDFTRLDLPEGSFDLIISSIAIHHINDEDKARLYPKIYSLLKPNGIFVFADQTKGATDEIYQKHIGRWKEEAMKLGSTEADWQLWMDHQDAHDYHAPVGWHLKQLEGACFALTDVIWKNIMWAVIWARK</sequence>
<organism evidence="4 5">
    <name type="scientific">Mucilaginibacter straminoryzae</name>
    <dbReference type="NCBI Taxonomy" id="2932774"/>
    <lineage>
        <taxon>Bacteria</taxon>
        <taxon>Pseudomonadati</taxon>
        <taxon>Bacteroidota</taxon>
        <taxon>Sphingobacteriia</taxon>
        <taxon>Sphingobacteriales</taxon>
        <taxon>Sphingobacteriaceae</taxon>
        <taxon>Mucilaginibacter</taxon>
    </lineage>
</organism>
<proteinExistence type="predicted"/>
<keyword evidence="1 4" id="KW-0489">Methyltransferase</keyword>
<dbReference type="SUPFAM" id="SSF53335">
    <property type="entry name" value="S-adenosyl-L-methionine-dependent methyltransferases"/>
    <property type="match status" value="1"/>
</dbReference>
<evidence type="ECO:0000256" key="2">
    <source>
        <dbReference type="ARBA" id="ARBA00022679"/>
    </source>
</evidence>
<comment type="caution">
    <text evidence="4">The sequence shown here is derived from an EMBL/GenBank/DDBJ whole genome shotgun (WGS) entry which is preliminary data.</text>
</comment>
<keyword evidence="2" id="KW-0808">Transferase</keyword>
<dbReference type="AlphaFoldDB" id="A0A9X2BA87"/>
<dbReference type="Proteomes" id="UP001139450">
    <property type="component" value="Unassembled WGS sequence"/>
</dbReference>
<gene>
    <name evidence="4" type="ORF">MUY27_02345</name>
</gene>
<dbReference type="RefSeq" id="WP_245128361.1">
    <property type="nucleotide sequence ID" value="NZ_JALJEJ010000001.1"/>
</dbReference>
<evidence type="ECO:0000259" key="3">
    <source>
        <dbReference type="Pfam" id="PF13649"/>
    </source>
</evidence>
<feature type="domain" description="Methyltransferase" evidence="3">
    <location>
        <begin position="60"/>
        <end position="155"/>
    </location>
</feature>
<keyword evidence="5" id="KW-1185">Reference proteome</keyword>